<keyword evidence="4" id="KW-1185">Reference proteome</keyword>
<accession>A0ABM8ZN28</accession>
<feature type="signal peptide" evidence="2">
    <location>
        <begin position="1"/>
        <end position="19"/>
    </location>
</feature>
<evidence type="ECO:0008006" key="5">
    <source>
        <dbReference type="Google" id="ProtNLM"/>
    </source>
</evidence>
<feature type="region of interest" description="Disordered" evidence="1">
    <location>
        <begin position="95"/>
        <end position="126"/>
    </location>
</feature>
<evidence type="ECO:0000313" key="4">
    <source>
        <dbReference type="Proteomes" id="UP000838160"/>
    </source>
</evidence>
<protein>
    <recommendedName>
        <fullName evidence="5">Lipoprotein</fullName>
    </recommendedName>
</protein>
<feature type="chain" id="PRO_5045984691" description="Lipoprotein" evidence="2">
    <location>
        <begin position="20"/>
        <end position="126"/>
    </location>
</feature>
<sequence length="126" mass="13495">MKKLLLILLFALTSTGCGTSDSALIESGHNMAYIQGFHDGRHSGIQEAGNSFESYIKDEKRFASDADYQQGWLAGEVEGKKLQAEATAVGNGVAASYPQKPQTTNPDDIAKEVLKGVDTSSLKSLE</sequence>
<name>A0ABM8ZN28_9VIBR</name>
<evidence type="ECO:0000313" key="3">
    <source>
        <dbReference type="EMBL" id="CAH0529942.1"/>
    </source>
</evidence>
<dbReference type="Proteomes" id="UP000838160">
    <property type="component" value="Unassembled WGS sequence"/>
</dbReference>
<evidence type="ECO:0000256" key="1">
    <source>
        <dbReference type="SAM" id="MobiDB-lite"/>
    </source>
</evidence>
<organism evidence="3 4">
    <name type="scientific">Vibrio hippocampi</name>
    <dbReference type="NCBI Taxonomy" id="654686"/>
    <lineage>
        <taxon>Bacteria</taxon>
        <taxon>Pseudomonadati</taxon>
        <taxon>Pseudomonadota</taxon>
        <taxon>Gammaproteobacteria</taxon>
        <taxon>Vibrionales</taxon>
        <taxon>Vibrionaceae</taxon>
        <taxon>Vibrio</taxon>
    </lineage>
</organism>
<evidence type="ECO:0000256" key="2">
    <source>
        <dbReference type="SAM" id="SignalP"/>
    </source>
</evidence>
<dbReference type="PROSITE" id="PS51257">
    <property type="entry name" value="PROKAR_LIPOPROTEIN"/>
    <property type="match status" value="1"/>
</dbReference>
<comment type="caution">
    <text evidence="3">The sequence shown here is derived from an EMBL/GenBank/DDBJ whole genome shotgun (WGS) entry which is preliminary data.</text>
</comment>
<proteinExistence type="predicted"/>
<dbReference type="EMBL" id="CAKLCM010000003">
    <property type="protein sequence ID" value="CAH0529942.1"/>
    <property type="molecule type" value="Genomic_DNA"/>
</dbReference>
<keyword evidence="2" id="KW-0732">Signal</keyword>
<gene>
    <name evidence="3" type="ORF">VHP8226_03678</name>
</gene>
<reference evidence="3" key="1">
    <citation type="submission" date="2021-12" db="EMBL/GenBank/DDBJ databases">
        <authorList>
            <person name="Rodrigo-Torres L."/>
            <person name="Arahal R. D."/>
            <person name="Lucena T."/>
        </authorList>
    </citation>
    <scope>NUCLEOTIDE SEQUENCE</scope>
    <source>
        <strain evidence="3">CECT 8226</strain>
    </source>
</reference>